<evidence type="ECO:0000313" key="3">
    <source>
        <dbReference type="EMBL" id="EHP71228.1"/>
    </source>
</evidence>
<keyword evidence="1" id="KW-0812">Transmembrane</keyword>
<dbReference type="HOGENOM" id="CLU_1631692_0_0_2"/>
<keyword evidence="1" id="KW-1133">Transmembrane helix</keyword>
<dbReference type="Pfam" id="PF07760">
    <property type="entry name" value="DUF1616"/>
    <property type="match status" value="1"/>
</dbReference>
<feature type="transmembrane region" description="Helical" evidence="1">
    <location>
        <begin position="109"/>
        <end position="127"/>
    </location>
</feature>
<dbReference type="RefSeq" id="WP_009069313.1">
    <property type="nucleotide sequence ID" value="NZ_JH597755.1"/>
</dbReference>
<feature type="domain" description="DUF1616" evidence="2">
    <location>
        <begin position="58"/>
        <end position="160"/>
    </location>
</feature>
<dbReference type="STRING" id="671065.MetMK1DRAFT_00000370"/>
<reference evidence="3 4" key="1">
    <citation type="submission" date="2012-01" db="EMBL/GenBank/DDBJ databases">
        <title>Improved High-Quality Draft sequence of Metallosphaera yellowstonensis MK1.</title>
        <authorList>
            <consortium name="US DOE Joint Genome Institute"/>
            <person name="Lucas S."/>
            <person name="Han J."/>
            <person name="Cheng J.-F."/>
            <person name="Goodwin L."/>
            <person name="Pitluck S."/>
            <person name="Peters L."/>
            <person name="Teshima H."/>
            <person name="Detter J.C."/>
            <person name="Han C."/>
            <person name="Tapia R."/>
            <person name="Land M."/>
            <person name="Hauser L."/>
            <person name="Kyrpides N."/>
            <person name="Kozubal M."/>
            <person name="Macur R.E."/>
            <person name="Jay Z."/>
            <person name="Inskeep W."/>
            <person name="Woyke T."/>
        </authorList>
    </citation>
    <scope>NUCLEOTIDE SEQUENCE [LARGE SCALE GENOMIC DNA]</scope>
    <source>
        <strain evidence="3 4">MK1</strain>
    </source>
</reference>
<feature type="transmembrane region" description="Helical" evidence="1">
    <location>
        <begin position="133"/>
        <end position="152"/>
    </location>
</feature>
<evidence type="ECO:0000259" key="2">
    <source>
        <dbReference type="Pfam" id="PF07760"/>
    </source>
</evidence>
<dbReference type="Proteomes" id="UP000003980">
    <property type="component" value="Unassembled WGS sequence"/>
</dbReference>
<keyword evidence="1" id="KW-0472">Membrane</keyword>
<dbReference type="EMBL" id="JH597755">
    <property type="protein sequence ID" value="EHP71228.1"/>
    <property type="molecule type" value="Genomic_DNA"/>
</dbReference>
<name>H2C0G6_9CREN</name>
<evidence type="ECO:0000256" key="1">
    <source>
        <dbReference type="SAM" id="Phobius"/>
    </source>
</evidence>
<evidence type="ECO:0000313" key="4">
    <source>
        <dbReference type="Proteomes" id="UP000003980"/>
    </source>
</evidence>
<feature type="transmembrane region" description="Helical" evidence="1">
    <location>
        <begin position="46"/>
        <end position="68"/>
    </location>
</feature>
<accession>H2C0G6</accession>
<feature type="transmembrane region" description="Helical" evidence="1">
    <location>
        <begin position="74"/>
        <end position="97"/>
    </location>
</feature>
<dbReference type="eggNOG" id="arCOG02887">
    <property type="taxonomic scope" value="Archaea"/>
</dbReference>
<gene>
    <name evidence="3" type="ORF">MetMK1DRAFT_00000370</name>
</gene>
<protein>
    <recommendedName>
        <fullName evidence="2">DUF1616 domain-containing protein</fullName>
    </recommendedName>
</protein>
<keyword evidence="4" id="KW-1185">Reference proteome</keyword>
<proteinExistence type="predicted"/>
<organism evidence="3 4">
    <name type="scientific">Metallosphaera yellowstonensis MK1</name>
    <dbReference type="NCBI Taxonomy" id="671065"/>
    <lineage>
        <taxon>Archaea</taxon>
        <taxon>Thermoproteota</taxon>
        <taxon>Thermoprotei</taxon>
        <taxon>Sulfolobales</taxon>
        <taxon>Sulfolobaceae</taxon>
        <taxon>Metallosphaera</taxon>
    </lineage>
</organism>
<dbReference type="InterPro" id="IPR011674">
    <property type="entry name" value="DUF1616"/>
</dbReference>
<sequence>MKQETQSNLMEGKTVEDAVQTLTKRGMSKSDAIDTIRRQYEVQTSFTASFLMTQISSAILILILYLNIPDLSFIKMVIGGIFVIFLAGYNLLQLLYVRSDRLFNGLEKLSLSLGLGFVSVSLIGLLLDFTVGISLYSATLSVVIFVELMSIMRYELVRRNEL</sequence>
<dbReference type="AlphaFoldDB" id="H2C0G6"/>